<dbReference type="EMBL" id="CP031417">
    <property type="protein sequence ID" value="AXK81507.1"/>
    <property type="molecule type" value="Genomic_DNA"/>
</dbReference>
<dbReference type="InterPro" id="IPR036291">
    <property type="entry name" value="NAD(P)-bd_dom_sf"/>
</dbReference>
<evidence type="ECO:0000256" key="1">
    <source>
        <dbReference type="ARBA" id="ARBA00005125"/>
    </source>
</evidence>
<comment type="similarity">
    <text evidence="2">Belongs to the NAD(P)-dependent epimerase/dehydratase family.</text>
</comment>
<dbReference type="AlphaFoldDB" id="A0A345ZX60"/>
<dbReference type="InterPro" id="IPR001509">
    <property type="entry name" value="Epimerase_deHydtase"/>
</dbReference>
<dbReference type="SUPFAM" id="SSF51735">
    <property type="entry name" value="NAD(P)-binding Rossmann-fold domains"/>
    <property type="match status" value="1"/>
</dbReference>
<name>A0A345ZX60_9HYPH</name>
<organism evidence="4 5">
    <name type="scientific">Pseudolabrys taiwanensis</name>
    <dbReference type="NCBI Taxonomy" id="331696"/>
    <lineage>
        <taxon>Bacteria</taxon>
        <taxon>Pseudomonadati</taxon>
        <taxon>Pseudomonadota</taxon>
        <taxon>Alphaproteobacteria</taxon>
        <taxon>Hyphomicrobiales</taxon>
        <taxon>Xanthobacteraceae</taxon>
        <taxon>Pseudolabrys</taxon>
    </lineage>
</organism>
<keyword evidence="5" id="KW-1185">Reference proteome</keyword>
<evidence type="ECO:0000259" key="3">
    <source>
        <dbReference type="Pfam" id="PF01370"/>
    </source>
</evidence>
<dbReference type="OrthoDB" id="9771073at2"/>
<dbReference type="KEGG" id="ptaw:DW352_13890"/>
<evidence type="ECO:0000256" key="2">
    <source>
        <dbReference type="ARBA" id="ARBA00007637"/>
    </source>
</evidence>
<dbReference type="Gene3D" id="3.40.50.720">
    <property type="entry name" value="NAD(P)-binding Rossmann-like Domain"/>
    <property type="match status" value="1"/>
</dbReference>
<dbReference type="Pfam" id="PF01370">
    <property type="entry name" value="Epimerase"/>
    <property type="match status" value="1"/>
</dbReference>
<gene>
    <name evidence="4" type="ORF">DW352_13890</name>
</gene>
<reference evidence="4 5" key="1">
    <citation type="submission" date="2018-07" db="EMBL/GenBank/DDBJ databases">
        <authorList>
            <person name="Quirk P.G."/>
            <person name="Krulwich T.A."/>
        </authorList>
    </citation>
    <scope>NUCLEOTIDE SEQUENCE [LARGE SCALE GENOMIC DNA]</scope>
    <source>
        <strain evidence="4 5">CC-BB4</strain>
    </source>
</reference>
<dbReference type="RefSeq" id="WP_115691886.1">
    <property type="nucleotide sequence ID" value="NZ_CP031417.1"/>
</dbReference>
<dbReference type="Proteomes" id="UP000254889">
    <property type="component" value="Chromosome"/>
</dbReference>
<comment type="pathway">
    <text evidence="1">Bacterial outer membrane biogenesis; LPS O-antigen biosynthesis.</text>
</comment>
<feature type="domain" description="NAD-dependent epimerase/dehydratase" evidence="3">
    <location>
        <begin position="3"/>
        <end position="245"/>
    </location>
</feature>
<evidence type="ECO:0000313" key="4">
    <source>
        <dbReference type="EMBL" id="AXK81507.1"/>
    </source>
</evidence>
<protein>
    <submittedName>
        <fullName evidence="4">NAD(P)-dependent oxidoreductase</fullName>
    </submittedName>
</protein>
<accession>A0A345ZX60</accession>
<dbReference type="PANTHER" id="PTHR43000">
    <property type="entry name" value="DTDP-D-GLUCOSE 4,6-DEHYDRATASE-RELATED"/>
    <property type="match status" value="1"/>
</dbReference>
<evidence type="ECO:0000313" key="5">
    <source>
        <dbReference type="Proteomes" id="UP000254889"/>
    </source>
</evidence>
<proteinExistence type="inferred from homology"/>
<sequence length="323" mass="35176">MKVLITGGMGVIGAETSRKFVREGHRPVVFARHREDRLISDIVDKIDFEAGDIVDMPRLLGVIKEHKVSHIVHAAAFVGAVSAANPALSIQVNVMGTVNVLEAARLFDVKRVVFTSAKGIYGPVLGEYGPPHYKPMPEDMPKNPQRIYDSAKLMAEQTTLYYANSFGVDAAIVRFATTYGPGKTARHGKMGVTSQIVENPFHGLPFIHPYGAEAKDDFIYNKDSALGIYLATVAEKVPSRVYNIGSGVGVGLNDIAAAVRKRIPGAKIEIGPGDNFLGMPYPPHGVYDVSRAHNELGFKPEYDVERAVADYVDSLERMRAQGI</sequence>